<dbReference type="SUPFAM" id="SSF161098">
    <property type="entry name" value="MetI-like"/>
    <property type="match status" value="1"/>
</dbReference>
<name>C0QE40_DESAH</name>
<evidence type="ECO:0000313" key="10">
    <source>
        <dbReference type="EMBL" id="ACN13157.1"/>
    </source>
</evidence>
<evidence type="ECO:0000256" key="7">
    <source>
        <dbReference type="ARBA" id="ARBA00023136"/>
    </source>
</evidence>
<dbReference type="PANTHER" id="PTHR42929:SF1">
    <property type="entry name" value="INNER MEMBRANE ABC TRANSPORTER PERMEASE PROTEIN YDCU-RELATED"/>
    <property type="match status" value="1"/>
</dbReference>
<dbReference type="Gene3D" id="1.10.3720.10">
    <property type="entry name" value="MetI-like"/>
    <property type="match status" value="1"/>
</dbReference>
<evidence type="ECO:0000256" key="2">
    <source>
        <dbReference type="ARBA" id="ARBA00007069"/>
    </source>
</evidence>
<dbReference type="OrthoDB" id="9809681at2"/>
<dbReference type="EMBL" id="CP001087">
    <property type="protein sequence ID" value="ACN13157.1"/>
    <property type="molecule type" value="Genomic_DNA"/>
</dbReference>
<keyword evidence="3 8" id="KW-0813">Transport</keyword>
<dbReference type="PANTHER" id="PTHR42929">
    <property type="entry name" value="INNER MEMBRANE ABC TRANSPORTER PERMEASE PROTEIN YDCU-RELATED-RELATED"/>
    <property type="match status" value="1"/>
</dbReference>
<reference evidence="10 11" key="1">
    <citation type="journal article" date="2009" name="Environ. Microbiol.">
        <title>Genome sequence of Desulfobacterium autotrophicum HRM2, a marine sulfate reducer oxidizing organic carbon completely to carbon dioxide.</title>
        <authorList>
            <person name="Strittmatter A.W."/>
            <person name="Liesegang H."/>
            <person name="Rabus R."/>
            <person name="Decker I."/>
            <person name="Amann J."/>
            <person name="Andres S."/>
            <person name="Henne A."/>
            <person name="Fricke W.F."/>
            <person name="Martinez-Arias R."/>
            <person name="Bartels D."/>
            <person name="Goesmann A."/>
            <person name="Krause L."/>
            <person name="Puehler A."/>
            <person name="Klenk H.P."/>
            <person name="Richter M."/>
            <person name="Schuler M."/>
            <person name="Gloeckner F.O."/>
            <person name="Meyerdierks A."/>
            <person name="Gottschalk G."/>
            <person name="Amann R."/>
        </authorList>
    </citation>
    <scope>NUCLEOTIDE SEQUENCE [LARGE SCALE GENOMIC DNA]</scope>
    <source>
        <strain evidence="11">ATCC 43914 / DSM 3382 / HRM2</strain>
    </source>
</reference>
<evidence type="ECO:0000259" key="9">
    <source>
        <dbReference type="PROSITE" id="PS50928"/>
    </source>
</evidence>
<feature type="domain" description="ABC transmembrane type-1" evidence="9">
    <location>
        <begin position="59"/>
        <end position="271"/>
    </location>
</feature>
<accession>C0QE40</accession>
<comment type="similarity">
    <text evidence="2">Belongs to the binding-protein-dependent transport system permease family. CysTW subfamily.</text>
</comment>
<keyword evidence="4" id="KW-1003">Cell membrane</keyword>
<dbReference type="AlphaFoldDB" id="C0QE40"/>
<keyword evidence="6 8" id="KW-1133">Transmembrane helix</keyword>
<evidence type="ECO:0000256" key="3">
    <source>
        <dbReference type="ARBA" id="ARBA00022448"/>
    </source>
</evidence>
<evidence type="ECO:0000256" key="4">
    <source>
        <dbReference type="ARBA" id="ARBA00022475"/>
    </source>
</evidence>
<feature type="transmembrane region" description="Helical" evidence="8">
    <location>
        <begin position="192"/>
        <end position="216"/>
    </location>
</feature>
<feature type="transmembrane region" description="Helical" evidence="8">
    <location>
        <begin position="61"/>
        <end position="85"/>
    </location>
</feature>
<comment type="subcellular location">
    <subcellularLocation>
        <location evidence="1 8">Cell membrane</location>
        <topology evidence="1 8">Multi-pass membrane protein</topology>
    </subcellularLocation>
</comment>
<feature type="transmembrane region" description="Helical" evidence="8">
    <location>
        <begin position="97"/>
        <end position="117"/>
    </location>
</feature>
<organism evidence="10 11">
    <name type="scientific">Desulforapulum autotrophicum (strain ATCC 43914 / DSM 3382 / VKM B-1955 / HRM2)</name>
    <name type="common">Desulfobacterium autotrophicum</name>
    <dbReference type="NCBI Taxonomy" id="177437"/>
    <lineage>
        <taxon>Bacteria</taxon>
        <taxon>Pseudomonadati</taxon>
        <taxon>Thermodesulfobacteriota</taxon>
        <taxon>Desulfobacteria</taxon>
        <taxon>Desulfobacterales</taxon>
        <taxon>Desulfobacteraceae</taxon>
        <taxon>Desulforapulum</taxon>
    </lineage>
</organism>
<gene>
    <name evidence="10" type="ordered locus">HRM2_00340</name>
</gene>
<sequence length="287" mass="32155">MVPYLKLLPALLPFVVFFVGGIGVTLFQSFGMMNPLVHYDSIWAAYKIIITHGHFTLSILFSLYVALVSSFLAIVIGTVLAYTIWKLPPAMAVKTMVYKIPIILPHIAVAFITMIFLSRSGIISSICHSLGIISGIQEFPNLIFSRYGIGEIAAYTAKECSFVTLMAMSVLVKFDRRYLETARQLGAGRMRIFFLVVLPQLREILVTTFLILFIYSFGAFEIPYILGTANPGMLSLQVYNYYFMHDLSERPVAMALLVIMFLICALLAVVYFQISYKLGHKHNGSDA</sequence>
<dbReference type="GO" id="GO:0055085">
    <property type="term" value="P:transmembrane transport"/>
    <property type="evidence" value="ECO:0007669"/>
    <property type="project" value="InterPro"/>
</dbReference>
<keyword evidence="5 8" id="KW-0812">Transmembrane</keyword>
<dbReference type="eggNOG" id="COG1176">
    <property type="taxonomic scope" value="Bacteria"/>
</dbReference>
<dbReference type="Pfam" id="PF00528">
    <property type="entry name" value="BPD_transp_1"/>
    <property type="match status" value="1"/>
</dbReference>
<keyword evidence="7 8" id="KW-0472">Membrane</keyword>
<evidence type="ECO:0000256" key="6">
    <source>
        <dbReference type="ARBA" id="ARBA00022989"/>
    </source>
</evidence>
<dbReference type="Proteomes" id="UP000000442">
    <property type="component" value="Chromosome"/>
</dbReference>
<dbReference type="GO" id="GO:0005886">
    <property type="term" value="C:plasma membrane"/>
    <property type="evidence" value="ECO:0007669"/>
    <property type="project" value="UniProtKB-SubCell"/>
</dbReference>
<keyword evidence="11" id="KW-1185">Reference proteome</keyword>
<dbReference type="CDD" id="cd06261">
    <property type="entry name" value="TM_PBP2"/>
    <property type="match status" value="1"/>
</dbReference>
<evidence type="ECO:0000313" key="11">
    <source>
        <dbReference type="Proteomes" id="UP000000442"/>
    </source>
</evidence>
<evidence type="ECO:0000256" key="5">
    <source>
        <dbReference type="ARBA" id="ARBA00022692"/>
    </source>
</evidence>
<protein>
    <submittedName>
        <fullName evidence="10">ABC-type transporter permease protein</fullName>
    </submittedName>
</protein>
<dbReference type="PROSITE" id="PS50928">
    <property type="entry name" value="ABC_TM1"/>
    <property type="match status" value="1"/>
</dbReference>
<proteinExistence type="inferred from homology"/>
<feature type="transmembrane region" description="Helical" evidence="8">
    <location>
        <begin position="7"/>
        <end position="27"/>
    </location>
</feature>
<dbReference type="STRING" id="177437.HRM2_00340"/>
<dbReference type="KEGG" id="dat:HRM2_00340"/>
<evidence type="ECO:0000256" key="8">
    <source>
        <dbReference type="RuleBase" id="RU363032"/>
    </source>
</evidence>
<dbReference type="InterPro" id="IPR000515">
    <property type="entry name" value="MetI-like"/>
</dbReference>
<feature type="transmembrane region" description="Helical" evidence="8">
    <location>
        <begin position="254"/>
        <end position="274"/>
    </location>
</feature>
<dbReference type="HOGENOM" id="CLU_016047_18_4_7"/>
<dbReference type="InterPro" id="IPR035906">
    <property type="entry name" value="MetI-like_sf"/>
</dbReference>
<evidence type="ECO:0000256" key="1">
    <source>
        <dbReference type="ARBA" id="ARBA00004651"/>
    </source>
</evidence>
<dbReference type="RefSeq" id="WP_012662408.1">
    <property type="nucleotide sequence ID" value="NC_012108.1"/>
</dbReference>